<proteinExistence type="predicted"/>
<keyword evidence="1" id="KW-0472">Membrane</keyword>
<keyword evidence="1" id="KW-0812">Transmembrane</keyword>
<evidence type="ECO:0000256" key="1">
    <source>
        <dbReference type="SAM" id="Phobius"/>
    </source>
</evidence>
<dbReference type="AlphaFoldDB" id="A0A2R4WDR4"/>
<reference evidence="2 3" key="1">
    <citation type="submission" date="2018-04" db="EMBL/GenBank/DDBJ databases">
        <title>Methylobacterium sp. PR1016A genome.</title>
        <authorList>
            <person name="Park W."/>
        </authorList>
    </citation>
    <scope>NUCLEOTIDE SEQUENCE [LARGE SCALE GENOMIC DNA]</scope>
    <source>
        <strain evidence="2 3">PR1016A</strain>
    </source>
</reference>
<dbReference type="OrthoDB" id="5892745at2"/>
<evidence type="ECO:0000313" key="3">
    <source>
        <dbReference type="Proteomes" id="UP000244755"/>
    </source>
</evidence>
<dbReference type="Proteomes" id="UP000244755">
    <property type="component" value="Chromosome 1"/>
</dbReference>
<evidence type="ECO:0000313" key="2">
    <source>
        <dbReference type="EMBL" id="AWB19687.1"/>
    </source>
</evidence>
<accession>A0A2R4WDR4</accession>
<dbReference type="EMBL" id="CP028843">
    <property type="protein sequence ID" value="AWB19687.1"/>
    <property type="molecule type" value="Genomic_DNA"/>
</dbReference>
<protein>
    <submittedName>
        <fullName evidence="2">Uncharacterized protein</fullName>
    </submittedName>
</protein>
<feature type="transmembrane region" description="Helical" evidence="1">
    <location>
        <begin position="191"/>
        <end position="211"/>
    </location>
</feature>
<sequence length="324" mass="34871">MPNLDGGHYFFTAIVPIKNDVVVAHEGLRSSPVHMVREALETLPTALQSPEAVKVGIQSPFARSLRTHFARLVVLDQPFFNGRDHSDAVADALRGTDLLAPQANDVLACPYLLVMIDFDPEGSDPARHYCEELWTLMPRELKAVFRYCYGFPAVRDAKTFADFLLPCQVETTMPFNDYWVGAPALPTLSRWWLIAPPALGVALPLLAALLHRVSWPAGLILALVLGLAGLAVDYGIVMRRGARPLPAAPDATLRHVLKALCLQQAFTRFAVAQQGAAPQARGAAFREFLAAHRPADLDGPTQAPGVISASVISASAVGASVVGS</sequence>
<keyword evidence="3" id="KW-1185">Reference proteome</keyword>
<name>A0A2R4WDR4_9HYPH</name>
<gene>
    <name evidence="2" type="ORF">DA075_01015</name>
</gene>
<keyword evidence="1" id="KW-1133">Transmembrane helix</keyword>
<dbReference type="KEGG" id="mee:DA075_01015"/>
<dbReference type="RefSeq" id="WP_099951613.1">
    <property type="nucleotide sequence ID" value="NZ_CP028843.1"/>
</dbReference>
<organism evidence="2 3">
    <name type="scientific">Methylobacterium currus</name>
    <dbReference type="NCBI Taxonomy" id="2051553"/>
    <lineage>
        <taxon>Bacteria</taxon>
        <taxon>Pseudomonadati</taxon>
        <taxon>Pseudomonadota</taxon>
        <taxon>Alphaproteobacteria</taxon>
        <taxon>Hyphomicrobiales</taxon>
        <taxon>Methylobacteriaceae</taxon>
        <taxon>Methylobacterium</taxon>
    </lineage>
</organism>
<feature type="transmembrane region" description="Helical" evidence="1">
    <location>
        <begin position="217"/>
        <end position="237"/>
    </location>
</feature>